<dbReference type="EMBL" id="FNEM01000001">
    <property type="protein sequence ID" value="SDI39990.1"/>
    <property type="molecule type" value="Genomic_DNA"/>
</dbReference>
<accession>A0A1G8KAW2</accession>
<name>A0A1G8KAW2_9GAMM</name>
<gene>
    <name evidence="2" type="ORF">SAMN04488540_101294</name>
</gene>
<protein>
    <submittedName>
        <fullName evidence="2">MSHA biogenesis protein MshP</fullName>
    </submittedName>
</protein>
<sequence length="145" mass="15329">MKTFPSRQRGSTLIIALFVIVVMLMLGVALMQMLENQDDQMLLEVNGSRTWAAGQSGLDWGLARVLNRGAEVAATACTNAAGTLTPGAGLPNNGGFPGCRVEVACTHMAFMVDGVARNRFMITADASCGPTGLTVNRSFESQAFD</sequence>
<feature type="transmembrane region" description="Helical" evidence="1">
    <location>
        <begin position="12"/>
        <end position="34"/>
    </location>
</feature>
<dbReference type="Proteomes" id="UP000199527">
    <property type="component" value="Unassembled WGS sequence"/>
</dbReference>
<keyword evidence="1" id="KW-1133">Transmembrane helix</keyword>
<keyword evidence="1" id="KW-0812">Transmembrane</keyword>
<organism evidence="2 3">
    <name type="scientific">Ferrimonas sediminum</name>
    <dbReference type="NCBI Taxonomy" id="718193"/>
    <lineage>
        <taxon>Bacteria</taxon>
        <taxon>Pseudomonadati</taxon>
        <taxon>Pseudomonadota</taxon>
        <taxon>Gammaproteobacteria</taxon>
        <taxon>Alteromonadales</taxon>
        <taxon>Ferrimonadaceae</taxon>
        <taxon>Ferrimonas</taxon>
    </lineage>
</organism>
<evidence type="ECO:0000313" key="2">
    <source>
        <dbReference type="EMBL" id="SDI39990.1"/>
    </source>
</evidence>
<reference evidence="3" key="1">
    <citation type="submission" date="2016-10" db="EMBL/GenBank/DDBJ databases">
        <authorList>
            <person name="Varghese N."/>
            <person name="Submissions S."/>
        </authorList>
    </citation>
    <scope>NUCLEOTIDE SEQUENCE [LARGE SCALE GENOMIC DNA]</scope>
    <source>
        <strain evidence="3">DSM 23317</strain>
    </source>
</reference>
<keyword evidence="3" id="KW-1185">Reference proteome</keyword>
<evidence type="ECO:0000313" key="3">
    <source>
        <dbReference type="Proteomes" id="UP000199527"/>
    </source>
</evidence>
<keyword evidence="1" id="KW-0472">Membrane</keyword>
<evidence type="ECO:0000256" key="1">
    <source>
        <dbReference type="SAM" id="Phobius"/>
    </source>
</evidence>
<dbReference type="RefSeq" id="WP_090360829.1">
    <property type="nucleotide sequence ID" value="NZ_FNEM01000001.1"/>
</dbReference>
<proteinExistence type="predicted"/>
<dbReference type="OrthoDB" id="6401889at2"/>
<dbReference type="AlphaFoldDB" id="A0A1G8KAW2"/>